<dbReference type="RefSeq" id="WP_110321267.1">
    <property type="nucleotide sequence ID" value="NZ_QJKD01000001.1"/>
</dbReference>
<dbReference type="GeneID" id="86059618"/>
<gene>
    <name evidence="1" type="ORF">DFR60_101270</name>
</gene>
<evidence type="ECO:0000313" key="1">
    <source>
        <dbReference type="EMBL" id="PXX56964.1"/>
    </source>
</evidence>
<dbReference type="SUPFAM" id="SSF46689">
    <property type="entry name" value="Homeodomain-like"/>
    <property type="match status" value="1"/>
</dbReference>
<proteinExistence type="predicted"/>
<protein>
    <submittedName>
        <fullName evidence="1">TetR family transcriptional regulator</fullName>
    </submittedName>
</protein>
<dbReference type="InterPro" id="IPR009057">
    <property type="entry name" value="Homeodomain-like_sf"/>
</dbReference>
<dbReference type="Gene3D" id="1.10.357.10">
    <property type="entry name" value="Tetracycline Repressor, domain 2"/>
    <property type="match status" value="1"/>
</dbReference>
<organism evidence="1 2">
    <name type="scientific">Hungatella effluvii</name>
    <dbReference type="NCBI Taxonomy" id="1096246"/>
    <lineage>
        <taxon>Bacteria</taxon>
        <taxon>Bacillati</taxon>
        <taxon>Bacillota</taxon>
        <taxon>Clostridia</taxon>
        <taxon>Lachnospirales</taxon>
        <taxon>Lachnospiraceae</taxon>
        <taxon>Hungatella</taxon>
    </lineage>
</organism>
<accession>A0A2V3YRL9</accession>
<reference evidence="1 2" key="1">
    <citation type="submission" date="2018-05" db="EMBL/GenBank/DDBJ databases">
        <title>Genomic Encyclopedia of Type Strains, Phase IV (KMG-IV): sequencing the most valuable type-strain genomes for metagenomic binning, comparative biology and taxonomic classification.</title>
        <authorList>
            <person name="Goeker M."/>
        </authorList>
    </citation>
    <scope>NUCLEOTIDE SEQUENCE [LARGE SCALE GENOMIC DNA]</scope>
    <source>
        <strain evidence="1 2">DSM 24995</strain>
    </source>
</reference>
<dbReference type="AlphaFoldDB" id="A0A2V3YRL9"/>
<dbReference type="Proteomes" id="UP000248057">
    <property type="component" value="Unassembled WGS sequence"/>
</dbReference>
<keyword evidence="2" id="KW-1185">Reference proteome</keyword>
<name>A0A2V3YRL9_9FIRM</name>
<evidence type="ECO:0000313" key="2">
    <source>
        <dbReference type="Proteomes" id="UP000248057"/>
    </source>
</evidence>
<comment type="caution">
    <text evidence="1">The sequence shown here is derived from an EMBL/GenBank/DDBJ whole genome shotgun (WGS) entry which is preliminary data.</text>
</comment>
<dbReference type="EMBL" id="QJKD01000001">
    <property type="protein sequence ID" value="PXX56964.1"/>
    <property type="molecule type" value="Genomic_DNA"/>
</dbReference>
<sequence>MSKKAYTEQEREQVGRDLLSVGLEMLSQRGLKNTRLQDILQAVGISKPFFYGNYYTSLAELVIHIIDYEMALLLQTAKDNAARQDISLEEKINRFIQTAVHSRQHHFFVMTQEEELWVHKHLNPEDFDIYQQGQVQFYEQLLSLWHIPEEKCTPKELGNLLLTVVLIYNSAARSLPFFFPEELERTAQAQAAALSRYLSSLV</sequence>